<dbReference type="InterPro" id="IPR029063">
    <property type="entry name" value="SAM-dependent_MTases_sf"/>
</dbReference>
<dbReference type="SUPFAM" id="SSF53335">
    <property type="entry name" value="S-adenosyl-L-methionine-dependent methyltransferases"/>
    <property type="match status" value="1"/>
</dbReference>
<sequence>MLDYAQARRLMVDCQLRTFDVNDVPVLDAFGEIAREAFVPPGREDFAYIDQTLQLSPQGRAMPAPMLLARMIQALAIQPGEKALDVGTGYGYGAAILRRVGAQVTALESDPDLVAGARTRLSAFDGIAIIEAPLETGDAKSGPYDAILVNGRIETRPQALLEQLKDGGRLVCVMGRDRAAKATLFVRAGDAFGARPLFDAALPALGAFAAEAGFAF</sequence>
<dbReference type="PANTHER" id="PTHR11579:SF18">
    <property type="entry name" value="PROTEIN-L-ISOASPARTATE O-METHYLTRANSFERASE"/>
    <property type="match status" value="1"/>
</dbReference>
<evidence type="ECO:0000256" key="2">
    <source>
        <dbReference type="ARBA" id="ARBA00013346"/>
    </source>
</evidence>
<dbReference type="EMBL" id="JBEPMM010000011">
    <property type="protein sequence ID" value="MET3693953.1"/>
    <property type="molecule type" value="Genomic_DNA"/>
</dbReference>
<dbReference type="InterPro" id="IPR000682">
    <property type="entry name" value="PCMT"/>
</dbReference>
<reference evidence="4 5" key="1">
    <citation type="submission" date="2024-06" db="EMBL/GenBank/DDBJ databases">
        <title>Genomic Encyclopedia of Type Strains, Phase IV (KMG-IV): sequencing the most valuable type-strain genomes for metagenomic binning, comparative biology and taxonomic classification.</title>
        <authorList>
            <person name="Goeker M."/>
        </authorList>
    </citation>
    <scope>NUCLEOTIDE SEQUENCE [LARGE SCALE GENOMIC DNA]</scope>
    <source>
        <strain evidence="4 5">DSM 21331</strain>
    </source>
</reference>
<dbReference type="Pfam" id="PF01135">
    <property type="entry name" value="PCMT"/>
    <property type="match status" value="1"/>
</dbReference>
<protein>
    <recommendedName>
        <fullName evidence="2">Protein-L-isoaspartate O-methyltransferase</fullName>
    </recommendedName>
    <alternativeName>
        <fullName evidence="3">Protein L-isoaspartyl methyltransferase</fullName>
    </alternativeName>
</protein>
<name>A0ABV2L7Z8_9HYPH</name>
<evidence type="ECO:0000256" key="3">
    <source>
        <dbReference type="ARBA" id="ARBA00030757"/>
    </source>
</evidence>
<keyword evidence="4" id="KW-0808">Transferase</keyword>
<organism evidence="4 5">
    <name type="scientific">Methylobacterium goesingense</name>
    <dbReference type="NCBI Taxonomy" id="243690"/>
    <lineage>
        <taxon>Bacteria</taxon>
        <taxon>Pseudomonadati</taxon>
        <taxon>Pseudomonadota</taxon>
        <taxon>Alphaproteobacteria</taxon>
        <taxon>Hyphomicrobiales</taxon>
        <taxon>Methylobacteriaceae</taxon>
        <taxon>Methylobacterium</taxon>
    </lineage>
</organism>
<gene>
    <name evidence="4" type="ORF">ABID43_003508</name>
</gene>
<dbReference type="PANTHER" id="PTHR11579">
    <property type="entry name" value="PROTEIN-L-ISOASPARTATE O-METHYLTRANSFERASE"/>
    <property type="match status" value="1"/>
</dbReference>
<comment type="caution">
    <text evidence="4">The sequence shown here is derived from an EMBL/GenBank/DDBJ whole genome shotgun (WGS) entry which is preliminary data.</text>
</comment>
<dbReference type="GO" id="GO:0004719">
    <property type="term" value="F:protein-L-isoaspartate (D-aspartate) O-methyltransferase activity"/>
    <property type="evidence" value="ECO:0007669"/>
    <property type="project" value="UniProtKB-EC"/>
</dbReference>
<dbReference type="CDD" id="cd02440">
    <property type="entry name" value="AdoMet_MTases"/>
    <property type="match status" value="1"/>
</dbReference>
<keyword evidence="5" id="KW-1185">Reference proteome</keyword>
<evidence type="ECO:0000313" key="4">
    <source>
        <dbReference type="EMBL" id="MET3693953.1"/>
    </source>
</evidence>
<dbReference type="RefSeq" id="WP_238277198.1">
    <property type="nucleotide sequence ID" value="NZ_BPQL01000020.1"/>
</dbReference>
<keyword evidence="4" id="KW-0489">Methyltransferase</keyword>
<proteinExistence type="inferred from homology"/>
<accession>A0ABV2L7Z8</accession>
<evidence type="ECO:0000313" key="5">
    <source>
        <dbReference type="Proteomes" id="UP001549145"/>
    </source>
</evidence>
<evidence type="ECO:0000256" key="1">
    <source>
        <dbReference type="ARBA" id="ARBA00005369"/>
    </source>
</evidence>
<comment type="similarity">
    <text evidence="1">Belongs to the methyltransferase superfamily. L-isoaspartyl/D-aspartyl protein methyltransferase family.</text>
</comment>
<dbReference type="Gene3D" id="3.40.50.150">
    <property type="entry name" value="Vaccinia Virus protein VP39"/>
    <property type="match status" value="1"/>
</dbReference>
<dbReference type="Proteomes" id="UP001549145">
    <property type="component" value="Unassembled WGS sequence"/>
</dbReference>
<dbReference type="GO" id="GO:0032259">
    <property type="term" value="P:methylation"/>
    <property type="evidence" value="ECO:0007669"/>
    <property type="project" value="UniProtKB-KW"/>
</dbReference>